<keyword evidence="3 8" id="KW-0805">Transcription regulation</keyword>
<evidence type="ECO:0000256" key="4">
    <source>
        <dbReference type="ARBA" id="ARBA00023125"/>
    </source>
</evidence>
<evidence type="ECO:0000256" key="5">
    <source>
        <dbReference type="ARBA" id="ARBA00023163"/>
    </source>
</evidence>
<evidence type="ECO:0000256" key="1">
    <source>
        <dbReference type="ARBA" id="ARBA00008213"/>
    </source>
</evidence>
<evidence type="ECO:0000256" key="6">
    <source>
        <dbReference type="ARBA" id="ARBA00024916"/>
    </source>
</evidence>
<evidence type="ECO:0000313" key="13">
    <source>
        <dbReference type="EMBL" id="KEZ24046.1"/>
    </source>
</evidence>
<dbReference type="Pfam" id="PF03449">
    <property type="entry name" value="GreA_GreB_N"/>
    <property type="match status" value="1"/>
</dbReference>
<feature type="region of interest" description="Disordered" evidence="10">
    <location>
        <begin position="34"/>
        <end position="58"/>
    </location>
</feature>
<dbReference type="GO" id="GO:0032784">
    <property type="term" value="P:regulation of DNA-templated transcription elongation"/>
    <property type="evidence" value="ECO:0007669"/>
    <property type="project" value="UniProtKB-UniRule"/>
</dbReference>
<evidence type="ECO:0000256" key="2">
    <source>
        <dbReference type="ARBA" id="ARBA00013729"/>
    </source>
</evidence>
<keyword evidence="4 8" id="KW-0238">DNA-binding</keyword>
<dbReference type="PROSITE" id="PS00829">
    <property type="entry name" value="GREAB_1"/>
    <property type="match status" value="1"/>
</dbReference>
<keyword evidence="14" id="KW-1185">Reference proteome</keyword>
<dbReference type="FunFam" id="1.10.287.180:FF:000001">
    <property type="entry name" value="Transcription elongation factor GreA"/>
    <property type="match status" value="1"/>
</dbReference>
<dbReference type="RefSeq" id="WP_038101888.1">
    <property type="nucleotide sequence ID" value="NZ_JFDP01000018.1"/>
</dbReference>
<dbReference type="SUPFAM" id="SSF54534">
    <property type="entry name" value="FKBP-like"/>
    <property type="match status" value="1"/>
</dbReference>
<dbReference type="SUPFAM" id="SSF46557">
    <property type="entry name" value="GreA transcript cleavage protein, N-terminal domain"/>
    <property type="match status" value="1"/>
</dbReference>
<evidence type="ECO:0000256" key="8">
    <source>
        <dbReference type="HAMAP-Rule" id="MF_00105"/>
    </source>
</evidence>
<evidence type="ECO:0000259" key="12">
    <source>
        <dbReference type="Pfam" id="PF03449"/>
    </source>
</evidence>
<comment type="caution">
    <text evidence="13">The sequence shown here is derived from an EMBL/GenBank/DDBJ whole genome shotgun (WGS) entry which is preliminary data.</text>
</comment>
<dbReference type="GO" id="GO:0070063">
    <property type="term" value="F:RNA polymerase binding"/>
    <property type="evidence" value="ECO:0007669"/>
    <property type="project" value="InterPro"/>
</dbReference>
<feature type="domain" description="Transcription elongation factor GreA/GreB N-terminal" evidence="12">
    <location>
        <begin position="5"/>
        <end position="72"/>
    </location>
</feature>
<dbReference type="NCBIfam" id="NF001263">
    <property type="entry name" value="PRK00226.1-4"/>
    <property type="match status" value="1"/>
</dbReference>
<dbReference type="InterPro" id="IPR006359">
    <property type="entry name" value="Tscrpt_elong_fac_GreA"/>
</dbReference>
<dbReference type="Proteomes" id="UP000028537">
    <property type="component" value="Unassembled WGS sequence"/>
</dbReference>
<proteinExistence type="inferred from homology"/>
<evidence type="ECO:0000259" key="11">
    <source>
        <dbReference type="Pfam" id="PF01272"/>
    </source>
</evidence>
<gene>
    <name evidence="8 13" type="primary">greA</name>
    <name evidence="13" type="ORF">UDIV_1260</name>
</gene>
<dbReference type="InterPro" id="IPR028624">
    <property type="entry name" value="Tscrpt_elong_fac_GreA/B"/>
</dbReference>
<dbReference type="PIRSF" id="PIRSF006092">
    <property type="entry name" value="GreA_GreB"/>
    <property type="match status" value="1"/>
</dbReference>
<dbReference type="NCBIfam" id="TIGR01462">
    <property type="entry name" value="greA"/>
    <property type="match status" value="1"/>
</dbReference>
<dbReference type="InterPro" id="IPR036805">
    <property type="entry name" value="Tscrpt_elong_fac_GreA/B_N_sf"/>
</dbReference>
<sequence length="155" mass="17482">MKYTISRQALKELKEELRDILEVKWPEITKQLQDAREQGDLSENADYDAAKNEQAALSKRKEEIDAILENYELIEDIERIDGQITLGSSVEIINLRSDKKEVVTIVGSMDSNPFEGKVSNETPLGKALLGSKVNETVTVHAVAPYRVKIIRILND</sequence>
<name>A0A084F1F4_9BACT</name>
<dbReference type="PANTHER" id="PTHR30437:SF4">
    <property type="entry name" value="TRANSCRIPTION ELONGATION FACTOR GREA"/>
    <property type="match status" value="1"/>
</dbReference>
<feature type="domain" description="Transcription elongation factor GreA/GreB C-terminal" evidence="11">
    <location>
        <begin position="82"/>
        <end position="152"/>
    </location>
</feature>
<dbReference type="EMBL" id="JFDP01000018">
    <property type="protein sequence ID" value="KEZ24046.1"/>
    <property type="molecule type" value="Genomic_DNA"/>
</dbReference>
<dbReference type="Pfam" id="PF01272">
    <property type="entry name" value="GreA_GreB"/>
    <property type="match status" value="1"/>
</dbReference>
<keyword evidence="5 8" id="KW-0804">Transcription</keyword>
<dbReference type="InterPro" id="IPR023459">
    <property type="entry name" value="Tscrpt_elong_fac_GreA/B_fam"/>
</dbReference>
<dbReference type="InterPro" id="IPR001437">
    <property type="entry name" value="Tscrpt_elong_fac_GreA/B_C"/>
</dbReference>
<dbReference type="InterPro" id="IPR018151">
    <property type="entry name" value="TF_GreA/GreB_CS"/>
</dbReference>
<comment type="similarity">
    <text evidence="1 8 9">Belongs to the GreA/GreB family.</text>
</comment>
<keyword evidence="13" id="KW-0251">Elongation factor</keyword>
<evidence type="ECO:0000256" key="7">
    <source>
        <dbReference type="ARBA" id="ARBA00030776"/>
    </source>
</evidence>
<reference evidence="13 14" key="1">
    <citation type="submission" date="2014-02" db="EMBL/GenBank/DDBJ databases">
        <title>Genome sequence of Ureaplasma diversum strain 246.</title>
        <authorList>
            <person name="Sirand-Pugnet P."/>
            <person name="Breton M."/>
            <person name="Dordet-Frisoni E."/>
            <person name="Baranowski E."/>
            <person name="Barre A."/>
            <person name="Couture C."/>
            <person name="Dupuy V."/>
            <person name="Gaurivaud P."/>
            <person name="Jacob D."/>
            <person name="Lemaitre C."/>
            <person name="Manso-Silvan L."/>
            <person name="Nikolski M."/>
            <person name="Nouvel L.-X."/>
            <person name="Poumarat F."/>
            <person name="Tardy F."/>
            <person name="Thebault P."/>
            <person name="Theil S."/>
            <person name="Citti C."/>
            <person name="Thiaucourt F."/>
            <person name="Blanchard A."/>
        </authorList>
    </citation>
    <scope>NUCLEOTIDE SEQUENCE [LARGE SCALE GENOMIC DNA]</scope>
    <source>
        <strain evidence="13 14">NCTC 246</strain>
    </source>
</reference>
<dbReference type="InterPro" id="IPR036953">
    <property type="entry name" value="GreA/GreB_C_sf"/>
</dbReference>
<keyword evidence="13" id="KW-0648">Protein biosynthesis</keyword>
<dbReference type="GO" id="GO:0006354">
    <property type="term" value="P:DNA-templated transcription elongation"/>
    <property type="evidence" value="ECO:0007669"/>
    <property type="project" value="TreeGrafter"/>
</dbReference>
<evidence type="ECO:0000256" key="10">
    <source>
        <dbReference type="SAM" id="MobiDB-lite"/>
    </source>
</evidence>
<comment type="function">
    <text evidence="6 8 9">Necessary for efficient RNA polymerase transcription elongation past template-encoded arresting sites. The arresting sites in DNA have the property of trapping a certain fraction of elongating RNA polymerases that pass through, resulting in locked ternary complexes. Cleavage of the nascent transcript by cleavage factors such as GreA or GreB allows the resumption of elongation from the new 3'terminus. GreA releases sequences of 2 to 3 nucleotides.</text>
</comment>
<evidence type="ECO:0000256" key="9">
    <source>
        <dbReference type="RuleBase" id="RU000556"/>
    </source>
</evidence>
<evidence type="ECO:0000256" key="3">
    <source>
        <dbReference type="ARBA" id="ARBA00023015"/>
    </source>
</evidence>
<dbReference type="Gene3D" id="3.10.50.30">
    <property type="entry name" value="Transcription elongation factor, GreA/GreB, C-terminal domain"/>
    <property type="match status" value="1"/>
</dbReference>
<dbReference type="InterPro" id="IPR022691">
    <property type="entry name" value="Tscrpt_elong_fac_GreA/B_N"/>
</dbReference>
<dbReference type="GO" id="GO:0003746">
    <property type="term" value="F:translation elongation factor activity"/>
    <property type="evidence" value="ECO:0007669"/>
    <property type="project" value="UniProtKB-KW"/>
</dbReference>
<dbReference type="AlphaFoldDB" id="A0A084F1F4"/>
<dbReference type="GO" id="GO:0003677">
    <property type="term" value="F:DNA binding"/>
    <property type="evidence" value="ECO:0007669"/>
    <property type="project" value="UniProtKB-UniRule"/>
</dbReference>
<evidence type="ECO:0000313" key="14">
    <source>
        <dbReference type="Proteomes" id="UP000028537"/>
    </source>
</evidence>
<dbReference type="eggNOG" id="COG0782">
    <property type="taxonomic scope" value="Bacteria"/>
</dbReference>
<dbReference type="Gene3D" id="1.10.287.180">
    <property type="entry name" value="Transcription elongation factor, GreA/GreB, N-terminal domain"/>
    <property type="match status" value="1"/>
</dbReference>
<dbReference type="HAMAP" id="MF_00105">
    <property type="entry name" value="GreA_GreB"/>
    <property type="match status" value="1"/>
</dbReference>
<accession>A0A084F1F4</accession>
<protein>
    <recommendedName>
        <fullName evidence="2 8">Transcription elongation factor GreA</fullName>
    </recommendedName>
    <alternativeName>
        <fullName evidence="7 8">Transcript cleavage factor GreA</fullName>
    </alternativeName>
</protein>
<dbReference type="PANTHER" id="PTHR30437">
    <property type="entry name" value="TRANSCRIPTION ELONGATION FACTOR GREA"/>
    <property type="match status" value="1"/>
</dbReference>
<organism evidence="13 14">
    <name type="scientific">Ureaplasma diversum NCTC 246</name>
    <dbReference type="NCBI Taxonomy" id="1188241"/>
    <lineage>
        <taxon>Bacteria</taxon>
        <taxon>Bacillati</taxon>
        <taxon>Mycoplasmatota</taxon>
        <taxon>Mycoplasmoidales</taxon>
        <taxon>Mycoplasmoidaceae</taxon>
        <taxon>Ureaplasma</taxon>
    </lineage>
</organism>